<reference evidence="1" key="1">
    <citation type="submission" date="2021-06" db="EMBL/GenBank/DDBJ databases">
        <authorList>
            <person name="Kallberg Y."/>
            <person name="Tangrot J."/>
            <person name="Rosling A."/>
        </authorList>
    </citation>
    <scope>NUCLEOTIDE SEQUENCE</scope>
    <source>
        <strain evidence="1">MA461A</strain>
    </source>
</reference>
<gene>
    <name evidence="1" type="ORF">RPERSI_LOCUS21434</name>
</gene>
<keyword evidence="2" id="KW-1185">Reference proteome</keyword>
<protein>
    <submittedName>
        <fullName evidence="1">17314_t:CDS:1</fullName>
    </submittedName>
</protein>
<sequence>PELIEIIKYLNPTAQLVKADTIKEAIMSHYDSEKKELKASLQ</sequence>
<name>A0ACA9RPJ9_9GLOM</name>
<comment type="caution">
    <text evidence="1">The sequence shown here is derived from an EMBL/GenBank/DDBJ whole genome shotgun (WGS) entry which is preliminary data.</text>
</comment>
<proteinExistence type="predicted"/>
<feature type="non-terminal residue" evidence="1">
    <location>
        <position position="1"/>
    </location>
</feature>
<dbReference type="Proteomes" id="UP000789920">
    <property type="component" value="Unassembled WGS sequence"/>
</dbReference>
<evidence type="ECO:0000313" key="2">
    <source>
        <dbReference type="Proteomes" id="UP000789920"/>
    </source>
</evidence>
<dbReference type="EMBL" id="CAJVQC010062774">
    <property type="protein sequence ID" value="CAG8803011.1"/>
    <property type="molecule type" value="Genomic_DNA"/>
</dbReference>
<accession>A0ACA9RPJ9</accession>
<feature type="non-terminal residue" evidence="1">
    <location>
        <position position="42"/>
    </location>
</feature>
<organism evidence="1 2">
    <name type="scientific">Racocetra persica</name>
    <dbReference type="NCBI Taxonomy" id="160502"/>
    <lineage>
        <taxon>Eukaryota</taxon>
        <taxon>Fungi</taxon>
        <taxon>Fungi incertae sedis</taxon>
        <taxon>Mucoromycota</taxon>
        <taxon>Glomeromycotina</taxon>
        <taxon>Glomeromycetes</taxon>
        <taxon>Diversisporales</taxon>
        <taxon>Gigasporaceae</taxon>
        <taxon>Racocetra</taxon>
    </lineage>
</organism>
<evidence type="ECO:0000313" key="1">
    <source>
        <dbReference type="EMBL" id="CAG8803011.1"/>
    </source>
</evidence>